<dbReference type="GO" id="GO:0016829">
    <property type="term" value="F:lyase activity"/>
    <property type="evidence" value="ECO:0007669"/>
    <property type="project" value="UniProtKB-KW"/>
</dbReference>
<evidence type="ECO:0000256" key="1">
    <source>
        <dbReference type="ARBA" id="ARBA00010986"/>
    </source>
</evidence>
<dbReference type="InterPro" id="IPR044144">
    <property type="entry name" value="SAF_UxaA/GarD"/>
</dbReference>
<gene>
    <name evidence="5" type="ORF">NU08_0709</name>
</gene>
<feature type="domain" description="SAF" evidence="4">
    <location>
        <begin position="35"/>
        <end position="106"/>
    </location>
</feature>
<sequence>MLLNESSDIKKRKKNNNTMSENNTKKLVVKLHPDDNVLVALTDLQKGETIHFDNETYVLQDLIKAKHKFYMQDMKQGEEVNMYGVLVGKVQNDLAKGSLMTTENLKHAADPYAYRNASYEWNAPDVSKFENRTFKGYKRKDGRVGTANYWLFIPTVFCENRNLDVIKEALHKQLGYAVTDKYNQFTHELLQGYLNGNDINDINIELNPTPKNKRVFENVDGIKFLNHQGGCGGTRQDASTLSALLASYANHPNVGGITLLSLGCQHLQVQDFVNDVKRQNPEFDKPLFIFEQQQTESEEVLITNAIKKTFEGLIEINKYERTDAPLSDLCIGVKCGGSDGFSGVSANPAVGYTSDLVVALGGKILLAEFPELCGAEQNLIDRCITEDNAKKFIDLMESYDELAHKVGSGFHMNPSPGNIKDGLITDAIKSAGAAKKGGTSPVVDVLDYTELVTKPGLSLVCTPGNDVEATTGKAASGATLILFTTGLGTPTGNPVCPVIKVATNSVLATRMKDIIDIDCGPIISGEKSIEEMGEEILEYCIKAASGEIIPKAVQLNQDDFIPWKRGVSL</sequence>
<dbReference type="InterPro" id="IPR007392">
    <property type="entry name" value="GD_AH_second"/>
</dbReference>
<keyword evidence="2" id="KW-0456">Lyase</keyword>
<dbReference type="Gene3D" id="2.30.130.110">
    <property type="match status" value="1"/>
</dbReference>
<protein>
    <submittedName>
        <fullName evidence="5">Altronate dehydratase</fullName>
    </submittedName>
</protein>
<feature type="region of interest" description="Disordered" evidence="3">
    <location>
        <begin position="1"/>
        <end position="24"/>
    </location>
</feature>
<dbReference type="InterPro" id="IPR013974">
    <property type="entry name" value="SAF"/>
</dbReference>
<dbReference type="EMBL" id="JUIV01000002">
    <property type="protein sequence ID" value="RYJ39953.1"/>
    <property type="molecule type" value="Genomic_DNA"/>
</dbReference>
<name>A0A444W2E5_9FLAO</name>
<reference evidence="5 6" key="1">
    <citation type="submission" date="2014-12" db="EMBL/GenBank/DDBJ databases">
        <title>Genome sequence of Flavobacterium anhuiense RCM74.</title>
        <authorList>
            <person name="Kim J.F."/>
            <person name="Song J.Y."/>
            <person name="Kwak M.-J."/>
            <person name="Lee S.-W."/>
        </authorList>
    </citation>
    <scope>NUCLEOTIDE SEQUENCE [LARGE SCALE GENOMIC DNA]</scope>
    <source>
        <strain evidence="5 6">RCM74</strain>
    </source>
</reference>
<dbReference type="Pfam" id="PF20629">
    <property type="entry name" value="GD_AH_C"/>
    <property type="match status" value="1"/>
</dbReference>
<accession>A0A444W2E5</accession>
<organism evidence="5 6">
    <name type="scientific">Flavobacterium anhuiense</name>
    <dbReference type="NCBI Taxonomy" id="459526"/>
    <lineage>
        <taxon>Bacteria</taxon>
        <taxon>Pseudomonadati</taxon>
        <taxon>Bacteroidota</taxon>
        <taxon>Flavobacteriia</taxon>
        <taxon>Flavobacteriales</taxon>
        <taxon>Flavobacteriaceae</taxon>
        <taxon>Flavobacterium</taxon>
    </lineage>
</organism>
<dbReference type="PANTHER" id="PTHR30536:SF5">
    <property type="entry name" value="ALTRONATE DEHYDRATASE"/>
    <property type="match status" value="1"/>
</dbReference>
<dbReference type="InterPro" id="IPR052172">
    <property type="entry name" value="UxaA_altronate/galactarate_dh"/>
</dbReference>
<evidence type="ECO:0000313" key="6">
    <source>
        <dbReference type="Proteomes" id="UP000290433"/>
    </source>
</evidence>
<dbReference type="Pfam" id="PF04295">
    <property type="entry name" value="GD_AH_second"/>
    <property type="match status" value="1"/>
</dbReference>
<dbReference type="PANTHER" id="PTHR30536">
    <property type="entry name" value="ALTRONATE/GALACTARATE DEHYDRATASE"/>
    <property type="match status" value="1"/>
</dbReference>
<dbReference type="CDD" id="cd11613">
    <property type="entry name" value="SAF_AH_GD"/>
    <property type="match status" value="1"/>
</dbReference>
<dbReference type="GO" id="GO:0019698">
    <property type="term" value="P:D-galacturonate catabolic process"/>
    <property type="evidence" value="ECO:0007669"/>
    <property type="project" value="TreeGrafter"/>
</dbReference>
<dbReference type="Pfam" id="PF08666">
    <property type="entry name" value="SAF"/>
    <property type="match status" value="1"/>
</dbReference>
<evidence type="ECO:0000256" key="2">
    <source>
        <dbReference type="ARBA" id="ARBA00023239"/>
    </source>
</evidence>
<dbReference type="Proteomes" id="UP000290433">
    <property type="component" value="Unassembled WGS sequence"/>
</dbReference>
<dbReference type="InterPro" id="IPR048332">
    <property type="entry name" value="GD_AH_C"/>
</dbReference>
<dbReference type="AlphaFoldDB" id="A0A444W2E5"/>
<dbReference type="SMART" id="SM00858">
    <property type="entry name" value="SAF"/>
    <property type="match status" value="1"/>
</dbReference>
<comment type="similarity">
    <text evidence="1">Belongs to the UxaA family.</text>
</comment>
<comment type="caution">
    <text evidence="5">The sequence shown here is derived from an EMBL/GenBank/DDBJ whole genome shotgun (WGS) entry which is preliminary data.</text>
</comment>
<proteinExistence type="inferred from homology"/>
<evidence type="ECO:0000259" key="4">
    <source>
        <dbReference type="SMART" id="SM00858"/>
    </source>
</evidence>
<evidence type="ECO:0000256" key="3">
    <source>
        <dbReference type="SAM" id="MobiDB-lite"/>
    </source>
</evidence>
<evidence type="ECO:0000313" key="5">
    <source>
        <dbReference type="EMBL" id="RYJ39953.1"/>
    </source>
</evidence>